<feature type="transmembrane region" description="Helical" evidence="1">
    <location>
        <begin position="20"/>
        <end position="39"/>
    </location>
</feature>
<evidence type="ECO:0000313" key="3">
    <source>
        <dbReference type="Proteomes" id="UP000186817"/>
    </source>
</evidence>
<name>A0A1Q9F444_SYMMI</name>
<evidence type="ECO:0000256" key="1">
    <source>
        <dbReference type="SAM" id="Phobius"/>
    </source>
</evidence>
<protein>
    <submittedName>
        <fullName evidence="2">Uncharacterized protein</fullName>
    </submittedName>
</protein>
<accession>A0A1Q9F444</accession>
<comment type="caution">
    <text evidence="2">The sequence shown here is derived from an EMBL/GenBank/DDBJ whole genome shotgun (WGS) entry which is preliminary data.</text>
</comment>
<feature type="transmembrane region" description="Helical" evidence="1">
    <location>
        <begin position="51"/>
        <end position="71"/>
    </location>
</feature>
<keyword evidence="1" id="KW-0812">Transmembrane</keyword>
<feature type="transmembrane region" description="Helical" evidence="1">
    <location>
        <begin position="83"/>
        <end position="103"/>
    </location>
</feature>
<keyword evidence="1" id="KW-1133">Transmembrane helix</keyword>
<dbReference type="AlphaFoldDB" id="A0A1Q9F444"/>
<organism evidence="2 3">
    <name type="scientific">Symbiodinium microadriaticum</name>
    <name type="common">Dinoflagellate</name>
    <name type="synonym">Zooxanthella microadriatica</name>
    <dbReference type="NCBI Taxonomy" id="2951"/>
    <lineage>
        <taxon>Eukaryota</taxon>
        <taxon>Sar</taxon>
        <taxon>Alveolata</taxon>
        <taxon>Dinophyceae</taxon>
        <taxon>Suessiales</taxon>
        <taxon>Symbiodiniaceae</taxon>
        <taxon>Symbiodinium</taxon>
    </lineage>
</organism>
<proteinExistence type="predicted"/>
<keyword evidence="1" id="KW-0472">Membrane</keyword>
<feature type="transmembrane region" description="Helical" evidence="1">
    <location>
        <begin position="115"/>
        <end position="135"/>
    </location>
</feature>
<dbReference type="OrthoDB" id="10403591at2759"/>
<reference evidence="2 3" key="1">
    <citation type="submission" date="2016-02" db="EMBL/GenBank/DDBJ databases">
        <title>Genome analysis of coral dinoflagellate symbionts highlights evolutionary adaptations to a symbiotic lifestyle.</title>
        <authorList>
            <person name="Aranda M."/>
            <person name="Li Y."/>
            <person name="Liew Y.J."/>
            <person name="Baumgarten S."/>
            <person name="Simakov O."/>
            <person name="Wilson M."/>
            <person name="Piel J."/>
            <person name="Ashoor H."/>
            <person name="Bougouffa S."/>
            <person name="Bajic V.B."/>
            <person name="Ryu T."/>
            <person name="Ravasi T."/>
            <person name="Bayer T."/>
            <person name="Micklem G."/>
            <person name="Kim H."/>
            <person name="Bhak J."/>
            <person name="Lajeunesse T.C."/>
            <person name="Voolstra C.R."/>
        </authorList>
    </citation>
    <scope>NUCLEOTIDE SEQUENCE [LARGE SCALE GENOMIC DNA]</scope>
    <source>
        <strain evidence="2 3">CCMP2467</strain>
    </source>
</reference>
<dbReference type="EMBL" id="LSRX01000016">
    <property type="protein sequence ID" value="OLQ14379.1"/>
    <property type="molecule type" value="Genomic_DNA"/>
</dbReference>
<gene>
    <name evidence="2" type="ORF">AK812_SmicGene1546</name>
</gene>
<evidence type="ECO:0000313" key="2">
    <source>
        <dbReference type="EMBL" id="OLQ14379.1"/>
    </source>
</evidence>
<keyword evidence="3" id="KW-1185">Reference proteome</keyword>
<dbReference type="Proteomes" id="UP000186817">
    <property type="component" value="Unassembled WGS sequence"/>
</dbReference>
<sequence length="162" mass="17194">MDGVMAPSDNGLSKESLENIMAFVSYLPCAFAIFFTATVKHTEKYEDDSGSSGVLAAVLCMAYSMCAGAASGGGSTDLCKALVLGRIVLGVIAFVASVLILALADETSEVIKFVLMYLFLALLTLPEAGIMYLYVRQVQLEKFIAQGGDPNPQQAPPPIQKM</sequence>